<dbReference type="SUPFAM" id="SSF52540">
    <property type="entry name" value="P-loop containing nucleoside triphosphate hydrolases"/>
    <property type="match status" value="1"/>
</dbReference>
<dbReference type="InterPro" id="IPR027417">
    <property type="entry name" value="P-loop_NTPase"/>
</dbReference>
<dbReference type="Pfam" id="PF01695">
    <property type="entry name" value="IstB_IS21"/>
    <property type="match status" value="1"/>
</dbReference>
<dbReference type="CDD" id="cd00009">
    <property type="entry name" value="AAA"/>
    <property type="match status" value="1"/>
</dbReference>
<dbReference type="Gene3D" id="3.40.50.300">
    <property type="entry name" value="P-loop containing nucleotide triphosphate hydrolases"/>
    <property type="match status" value="1"/>
</dbReference>
<proteinExistence type="predicted"/>
<gene>
    <name evidence="2" type="ORF">LCGC14_1156040</name>
</gene>
<evidence type="ECO:0000313" key="2">
    <source>
        <dbReference type="EMBL" id="KKM98621.1"/>
    </source>
</evidence>
<feature type="domain" description="IstB-like ATP-binding" evidence="1">
    <location>
        <begin position="97"/>
        <end position="239"/>
    </location>
</feature>
<evidence type="ECO:0000259" key="1">
    <source>
        <dbReference type="Pfam" id="PF01695"/>
    </source>
</evidence>
<organism evidence="2">
    <name type="scientific">marine sediment metagenome</name>
    <dbReference type="NCBI Taxonomy" id="412755"/>
    <lineage>
        <taxon>unclassified sequences</taxon>
        <taxon>metagenomes</taxon>
        <taxon>ecological metagenomes</taxon>
    </lineage>
</organism>
<dbReference type="GO" id="GO:0005524">
    <property type="term" value="F:ATP binding"/>
    <property type="evidence" value="ECO:0007669"/>
    <property type="project" value="InterPro"/>
</dbReference>
<dbReference type="EMBL" id="LAZR01005596">
    <property type="protein sequence ID" value="KKM98621.1"/>
    <property type="molecule type" value="Genomic_DNA"/>
</dbReference>
<name>A0A0F9MH49_9ZZZZ</name>
<reference evidence="2" key="1">
    <citation type="journal article" date="2015" name="Nature">
        <title>Complex archaea that bridge the gap between prokaryotes and eukaryotes.</title>
        <authorList>
            <person name="Spang A."/>
            <person name="Saw J.H."/>
            <person name="Jorgensen S.L."/>
            <person name="Zaremba-Niedzwiedzka K."/>
            <person name="Martijn J."/>
            <person name="Lind A.E."/>
            <person name="van Eijk R."/>
            <person name="Schleper C."/>
            <person name="Guy L."/>
            <person name="Ettema T.J."/>
        </authorList>
    </citation>
    <scope>NUCLEOTIDE SEQUENCE</scope>
</reference>
<comment type="caution">
    <text evidence="2">The sequence shown here is derived from an EMBL/GenBank/DDBJ whole genome shotgun (WGS) entry which is preliminary data.</text>
</comment>
<sequence length="247" mass="28566">MTDDPRNLDKLISEVLDAHQEDPFFRPWSKRLSKRSRQVHYEDVMLSLGPRYAECSFTNFNVYEETTNENRPSQRQVLDQIQAFAAEAPNRLAQGGGVVLFGKPGTGKDHLLCALAFWVILHYGFTVRWTGGPELYQRARDRIREDTEAERKMIKEYCETQILIISDPVPARGSISQYSADIVQRIIDRRYRGLLSTWATMNVHDGAEAEQRLASPIVDRLRHHALCLDCNWSSFRARDGADRRRER</sequence>
<dbReference type="AlphaFoldDB" id="A0A0F9MH49"/>
<protein>
    <recommendedName>
        <fullName evidence="1">IstB-like ATP-binding domain-containing protein</fullName>
    </recommendedName>
</protein>
<dbReference type="InterPro" id="IPR002611">
    <property type="entry name" value="IstB_ATP-bd"/>
</dbReference>
<accession>A0A0F9MH49</accession>